<feature type="chain" id="PRO_5032880544" description="Lipoprotein" evidence="1">
    <location>
        <begin position="21"/>
        <end position="147"/>
    </location>
</feature>
<evidence type="ECO:0000313" key="2">
    <source>
        <dbReference type="EMBL" id="NVN41617.1"/>
    </source>
</evidence>
<protein>
    <recommendedName>
        <fullName evidence="4">Lipoprotein</fullName>
    </recommendedName>
</protein>
<dbReference type="Proteomes" id="UP000585665">
    <property type="component" value="Unassembled WGS sequence"/>
</dbReference>
<accession>A0A850PAR6</accession>
<sequence>MSASGGLRALAVVLPLVGLAACASTSSLVAQKEDHLAAAGFVVRPANTPQRQAMLNRLPPHHFVRREHGDAIHYVYADPLVCDCLYVGDQSAYQRYQAYVQAQNLADEQEMTAQTYQDQQWNWDNWGPWGPGFGPMGFGPGPFGPGW</sequence>
<keyword evidence="1" id="KW-0732">Signal</keyword>
<evidence type="ECO:0000256" key="1">
    <source>
        <dbReference type="SAM" id="SignalP"/>
    </source>
</evidence>
<dbReference type="EMBL" id="JABXXR010000154">
    <property type="protein sequence ID" value="NVN41617.1"/>
    <property type="molecule type" value="Genomic_DNA"/>
</dbReference>
<dbReference type="AlphaFoldDB" id="A0A850PAR6"/>
<proteinExistence type="predicted"/>
<keyword evidence="3" id="KW-1185">Reference proteome</keyword>
<evidence type="ECO:0000313" key="3">
    <source>
        <dbReference type="Proteomes" id="UP000585665"/>
    </source>
</evidence>
<name>A0A850PAR6_9PROT</name>
<organism evidence="2 3">
    <name type="scientific">Ameyamaea chiangmaiensis</name>
    <dbReference type="NCBI Taxonomy" id="442969"/>
    <lineage>
        <taxon>Bacteria</taxon>
        <taxon>Pseudomonadati</taxon>
        <taxon>Pseudomonadota</taxon>
        <taxon>Alphaproteobacteria</taxon>
        <taxon>Acetobacterales</taxon>
        <taxon>Acetobacteraceae</taxon>
        <taxon>Ameyamaea</taxon>
    </lineage>
</organism>
<comment type="caution">
    <text evidence="2">The sequence shown here is derived from an EMBL/GenBank/DDBJ whole genome shotgun (WGS) entry which is preliminary data.</text>
</comment>
<gene>
    <name evidence="2" type="ORF">HUK82_13740</name>
</gene>
<reference evidence="2 3" key="1">
    <citation type="submission" date="2020-06" db="EMBL/GenBank/DDBJ databases">
        <title>Description of novel acetic acid bacteria.</title>
        <authorList>
            <person name="Sombolestani A."/>
        </authorList>
    </citation>
    <scope>NUCLEOTIDE SEQUENCE [LARGE SCALE GENOMIC DNA]</scope>
    <source>
        <strain evidence="2 3">LMG 27010</strain>
    </source>
</reference>
<feature type="signal peptide" evidence="1">
    <location>
        <begin position="1"/>
        <end position="20"/>
    </location>
</feature>
<evidence type="ECO:0008006" key="4">
    <source>
        <dbReference type="Google" id="ProtNLM"/>
    </source>
</evidence>